<dbReference type="Proteomes" id="UP001054857">
    <property type="component" value="Unassembled WGS sequence"/>
</dbReference>
<dbReference type="InterPro" id="IPR054722">
    <property type="entry name" value="PolX-like_BBD"/>
</dbReference>
<proteinExistence type="predicted"/>
<evidence type="ECO:0000256" key="15">
    <source>
        <dbReference type="ARBA" id="ARBA00023113"/>
    </source>
</evidence>
<keyword evidence="14" id="KW-0548">Nucleotidyltransferase</keyword>
<evidence type="ECO:0000259" key="21">
    <source>
        <dbReference type="PROSITE" id="PS50994"/>
    </source>
</evidence>
<dbReference type="Pfam" id="PF25597">
    <property type="entry name" value="SH3_retrovirus"/>
    <property type="match status" value="1"/>
</dbReference>
<reference evidence="22 23" key="1">
    <citation type="journal article" date="2021" name="Sci. Rep.">
        <title>Genome sequencing of the multicellular alga Astrephomene provides insights into convergent evolution of germ-soma differentiation.</title>
        <authorList>
            <person name="Yamashita S."/>
            <person name="Yamamoto K."/>
            <person name="Matsuzaki R."/>
            <person name="Suzuki S."/>
            <person name="Yamaguchi H."/>
            <person name="Hirooka S."/>
            <person name="Minakuchi Y."/>
            <person name="Miyagishima S."/>
            <person name="Kawachi M."/>
            <person name="Toyoda A."/>
            <person name="Nozaki H."/>
        </authorList>
    </citation>
    <scope>NUCLEOTIDE SEQUENCE [LARGE SCALE GENOMIC DNA]</scope>
    <source>
        <strain evidence="22 23">NIES-4017</strain>
    </source>
</reference>
<dbReference type="Gene3D" id="3.30.420.10">
    <property type="entry name" value="Ribonuclease H-like superfamily/Ribonuclease H"/>
    <property type="match status" value="1"/>
</dbReference>
<dbReference type="EMBL" id="BMAR01000007">
    <property type="protein sequence ID" value="GFR44240.1"/>
    <property type="molecule type" value="Genomic_DNA"/>
</dbReference>
<dbReference type="Pfam" id="PF22936">
    <property type="entry name" value="Pol_BBD"/>
    <property type="match status" value="1"/>
</dbReference>
<keyword evidence="9" id="KW-0378">Hydrolase</keyword>
<dbReference type="GO" id="GO:0015074">
    <property type="term" value="P:DNA integration"/>
    <property type="evidence" value="ECO:0007669"/>
    <property type="project" value="UniProtKB-KW"/>
</dbReference>
<keyword evidence="12" id="KW-0229">DNA integration</keyword>
<feature type="domain" description="CCHC-type" evidence="20">
    <location>
        <begin position="226"/>
        <end position="240"/>
    </location>
</feature>
<comment type="caution">
    <text evidence="22">The sequence shown here is derived from an EMBL/GenBank/DDBJ whole genome shotgun (WGS) entry which is preliminary data.</text>
</comment>
<dbReference type="InterPro" id="IPR043502">
    <property type="entry name" value="DNA/RNA_pol_sf"/>
</dbReference>
<keyword evidence="7" id="KW-0064">Aspartyl protease</keyword>
<name>A0AAD3HL09_9CHLO</name>
<dbReference type="SMART" id="SM00343">
    <property type="entry name" value="ZnF_C2HC"/>
    <property type="match status" value="1"/>
</dbReference>
<dbReference type="Pfam" id="PF07727">
    <property type="entry name" value="RVT_2"/>
    <property type="match status" value="1"/>
</dbReference>
<feature type="compositionally biased region" description="Polar residues" evidence="19">
    <location>
        <begin position="684"/>
        <end position="694"/>
    </location>
</feature>
<dbReference type="SUPFAM" id="SSF53098">
    <property type="entry name" value="Ribonuclease H-like"/>
    <property type="match status" value="1"/>
</dbReference>
<keyword evidence="4" id="KW-0540">Nuclease</keyword>
<dbReference type="GO" id="GO:0004190">
    <property type="term" value="F:aspartic-type endopeptidase activity"/>
    <property type="evidence" value="ECO:0007669"/>
    <property type="project" value="UniProtKB-KW"/>
</dbReference>
<evidence type="ECO:0000313" key="23">
    <source>
        <dbReference type="Proteomes" id="UP001054857"/>
    </source>
</evidence>
<accession>A0AAD3HL09</accession>
<keyword evidence="13" id="KW-0695">RNA-directed DNA polymerase</keyword>
<dbReference type="Pfam" id="PF14223">
    <property type="entry name" value="Retrotran_gag_2"/>
    <property type="match status" value="1"/>
</dbReference>
<dbReference type="GO" id="GO:0004519">
    <property type="term" value="F:endonuclease activity"/>
    <property type="evidence" value="ECO:0007669"/>
    <property type="project" value="UniProtKB-KW"/>
</dbReference>
<dbReference type="SUPFAM" id="SSF57756">
    <property type="entry name" value="Retrovirus zinc finger-like domains"/>
    <property type="match status" value="1"/>
</dbReference>
<comment type="function">
    <text evidence="1">The aspartyl protease (PR) mediates the proteolytic cleavages of the Gag and Gag-Pol polyproteins after assembly of the VLP.</text>
</comment>
<evidence type="ECO:0000256" key="12">
    <source>
        <dbReference type="ARBA" id="ARBA00022908"/>
    </source>
</evidence>
<dbReference type="GO" id="GO:0008270">
    <property type="term" value="F:zinc ion binding"/>
    <property type="evidence" value="ECO:0007669"/>
    <property type="project" value="UniProtKB-KW"/>
</dbReference>
<dbReference type="PANTHER" id="PTHR42648:SF11">
    <property type="entry name" value="TRANSPOSON TY4-P GAG-POL POLYPROTEIN"/>
    <property type="match status" value="1"/>
</dbReference>
<sequence length="1466" mass="159321">MGRYEIVPKYDGTNWRTFARKYIDLLAQEDIAVDVLRDAEFPNVTVSKKALGFLRRNVSRDFEEDVQDCETAKEAWDILQKLYNDAMKLQRPELKRRFRQLRFCSKEDKDIAGFFARGKALRNQLRDAGVEFTDTDLAEQILAGLPAAFEPIVTTINAMMAKASAEAEDGEEEDYNLEVVKKQLQTHESMMKQSAGNMELVNVARFDRPRGQPRTFPGQVLFNGVCFRCGKKGHRKIECRASKEQVQQFRQQQAQAQQGVEGQMQQLAVGQPQVLQVPQAQQMQVLPVQQVPQAQQMQAVQAQQQQQQAQQGRQPGRFRDYAAVAHEGGLFSKYPTLAPFILDSGATTHVTNSLADLHDFQWSSGGEISGLYGTSGKVEGSGTVVLVSGGVRFSIHDVQYVPGAQVKVISALVLADKGYESAVKKGGRSEVSYDGAVVLTASRREGSRLHYIDAEPLSVLDDDMLAEAMDTALPILDPLCLWHRRLGHLSYGGMEKLVRENMVEGLDLSLKQFAAADKVCEPCMLGKQPRVSFQSSSSTTSRPLELIHMDVCGPFPVESLNGNSYMVTFLDDYSGYSHLEFVRFKSDVPDVVKKVLVMFERQLDLNVKAVRTDRGREYVNRKLGEWFEFNGIDHEKTAPYTPEQNGKAERLNRSILEKVRPMLIDAGLKSSLWEEAATYASDVRNTSPYRNHPTTPYERLSGNKPDVSSLRVFGAKAYVHVPKQQRSKLDDVAVKGVFVGLEPKGRQFRVLVGGKIVVSSSVTFDERLPQADSTVGGSSSTSDDSWGLLLSPANVDYDVGSGSSSGGGAGSGSSSGGGAGSGSSSGGGAGSGSGSGGGAGSGGSGGNASSGSVGGTHSGSGGALGNDSGGGAGSGSGNGNGSGDGEESDDSGRSAAATAESSESAASSFKSLAGGNEDGGGGAGGGGRARHPPKWMTSGQYVVTAVENAKDQFTDKEARSGPYAAEFEGAKQAEIASLHANGTWRLEKPPAGARVLPVRWVLTIKRRADNSIERFKARLVVKGYMQREGIDFNEVFAPTGKQSTLRALLAKVAAEGLQLHHVDIKTAFLNGELEEEVYTDQPPGFENGDSSLKCRLQKSLYGLKQAPRAWHIKLKSVLEAHGFQESEADAGLYVRRGSGGGAEVWLLVHVDDMLISAKLLEQVELVKQLLGEVFEVHDLGEASFFLGMELQRGGGKLRLTQQRQTWELVKRYGLAHAKTRSVPLDPCTKLERAKDGEELLDKSRGYSEVVGSLMYLAVNTRPDIAQAVGALARHMAKPTEQHWEAAMGVLRYLASTADYGLCFGGGKMEVEGFCDADYAGDVDTRRSTTGYVFTLNGAAISWSSKLQPTVAVSTLEAEYMAAAQATKEALWLRKLMGDLGMEKKCMQIWGDNQGALSQIKHPIVSERSKHIDVQYHFVRERVRYQEVKFDYCSTESMLADAFTKPLAKVKFEQCRKGMGVSKRPQV</sequence>
<dbReference type="InterPro" id="IPR036875">
    <property type="entry name" value="Znf_CCHC_sf"/>
</dbReference>
<evidence type="ECO:0000256" key="16">
    <source>
        <dbReference type="ARBA" id="ARBA00023172"/>
    </source>
</evidence>
<dbReference type="CDD" id="cd09272">
    <property type="entry name" value="RNase_HI_RT_Ty1"/>
    <property type="match status" value="1"/>
</dbReference>
<evidence type="ECO:0000256" key="18">
    <source>
        <dbReference type="PROSITE-ProRule" id="PRU00047"/>
    </source>
</evidence>
<evidence type="ECO:0000256" key="7">
    <source>
        <dbReference type="ARBA" id="ARBA00022750"/>
    </source>
</evidence>
<evidence type="ECO:0000256" key="1">
    <source>
        <dbReference type="ARBA" id="ARBA00002180"/>
    </source>
</evidence>
<feature type="compositionally biased region" description="Gly residues" evidence="19">
    <location>
        <begin position="803"/>
        <end position="883"/>
    </location>
</feature>
<organism evidence="22 23">
    <name type="scientific">Astrephomene gubernaculifera</name>
    <dbReference type="NCBI Taxonomy" id="47775"/>
    <lineage>
        <taxon>Eukaryota</taxon>
        <taxon>Viridiplantae</taxon>
        <taxon>Chlorophyta</taxon>
        <taxon>core chlorophytes</taxon>
        <taxon>Chlorophyceae</taxon>
        <taxon>CS clade</taxon>
        <taxon>Chlamydomonadales</taxon>
        <taxon>Astrephomenaceae</taxon>
        <taxon>Astrephomene</taxon>
    </lineage>
</organism>
<evidence type="ECO:0000256" key="10">
    <source>
        <dbReference type="ARBA" id="ARBA00022840"/>
    </source>
</evidence>
<keyword evidence="5" id="KW-0479">Metal-binding</keyword>
<keyword evidence="8" id="KW-0255">Endonuclease</keyword>
<feature type="region of interest" description="Disordered" evidence="19">
    <location>
        <begin position="684"/>
        <end position="703"/>
    </location>
</feature>
<gene>
    <name evidence="22" type="ORF">Agub_g5441</name>
</gene>
<keyword evidence="3" id="KW-0645">Protease</keyword>
<dbReference type="Pfam" id="PF13976">
    <property type="entry name" value="gag_pre-integrs"/>
    <property type="match status" value="1"/>
</dbReference>
<keyword evidence="14" id="KW-0239">DNA-directed DNA polymerase</keyword>
<dbReference type="GO" id="GO:0003887">
    <property type="term" value="F:DNA-directed DNA polymerase activity"/>
    <property type="evidence" value="ECO:0007669"/>
    <property type="project" value="UniProtKB-KW"/>
</dbReference>
<evidence type="ECO:0000313" key="22">
    <source>
        <dbReference type="EMBL" id="GFR44240.1"/>
    </source>
</evidence>
<evidence type="ECO:0000256" key="19">
    <source>
        <dbReference type="SAM" id="MobiDB-lite"/>
    </source>
</evidence>
<keyword evidence="10" id="KW-0067">ATP-binding</keyword>
<evidence type="ECO:0000256" key="9">
    <source>
        <dbReference type="ARBA" id="ARBA00022801"/>
    </source>
</evidence>
<keyword evidence="17" id="KW-0511">Multifunctional enzyme</keyword>
<dbReference type="InterPro" id="IPR013103">
    <property type="entry name" value="RVT_2"/>
</dbReference>
<evidence type="ECO:0000256" key="3">
    <source>
        <dbReference type="ARBA" id="ARBA00022670"/>
    </source>
</evidence>
<feature type="compositionally biased region" description="Low complexity" evidence="19">
    <location>
        <begin position="894"/>
        <end position="908"/>
    </location>
</feature>
<keyword evidence="6" id="KW-0547">Nucleotide-binding</keyword>
<keyword evidence="11" id="KW-0460">Magnesium</keyword>
<evidence type="ECO:0000256" key="5">
    <source>
        <dbReference type="ARBA" id="ARBA00022723"/>
    </source>
</evidence>
<evidence type="ECO:0000256" key="6">
    <source>
        <dbReference type="ARBA" id="ARBA00022741"/>
    </source>
</evidence>
<dbReference type="InterPro" id="IPR001584">
    <property type="entry name" value="Integrase_cat-core"/>
</dbReference>
<evidence type="ECO:0000256" key="11">
    <source>
        <dbReference type="ARBA" id="ARBA00022842"/>
    </source>
</evidence>
<keyword evidence="23" id="KW-1185">Reference proteome</keyword>
<keyword evidence="2" id="KW-1188">Viral release from host cell</keyword>
<dbReference type="GO" id="GO:0006508">
    <property type="term" value="P:proteolysis"/>
    <property type="evidence" value="ECO:0007669"/>
    <property type="project" value="UniProtKB-KW"/>
</dbReference>
<keyword evidence="18" id="KW-0862">Zinc</keyword>
<dbReference type="Pfam" id="PF00665">
    <property type="entry name" value="rve"/>
    <property type="match status" value="1"/>
</dbReference>
<dbReference type="GO" id="GO:0006310">
    <property type="term" value="P:DNA recombination"/>
    <property type="evidence" value="ECO:0007669"/>
    <property type="project" value="UniProtKB-KW"/>
</dbReference>
<dbReference type="InterPro" id="IPR057670">
    <property type="entry name" value="SH3_retrovirus"/>
</dbReference>
<dbReference type="PROSITE" id="PS50994">
    <property type="entry name" value="INTEGRASE"/>
    <property type="match status" value="1"/>
</dbReference>
<evidence type="ECO:0000259" key="20">
    <source>
        <dbReference type="PROSITE" id="PS50158"/>
    </source>
</evidence>
<dbReference type="PROSITE" id="PS50158">
    <property type="entry name" value="ZF_CCHC"/>
    <property type="match status" value="1"/>
</dbReference>
<evidence type="ECO:0000256" key="4">
    <source>
        <dbReference type="ARBA" id="ARBA00022722"/>
    </source>
</evidence>
<dbReference type="InterPro" id="IPR036397">
    <property type="entry name" value="RNaseH_sf"/>
</dbReference>
<evidence type="ECO:0000256" key="8">
    <source>
        <dbReference type="ARBA" id="ARBA00022759"/>
    </source>
</evidence>
<dbReference type="InterPro" id="IPR025724">
    <property type="entry name" value="GAG-pre-integrase_dom"/>
</dbReference>
<dbReference type="InterPro" id="IPR039537">
    <property type="entry name" value="Retrotran_Ty1/copia-like"/>
</dbReference>
<evidence type="ECO:0000256" key="13">
    <source>
        <dbReference type="ARBA" id="ARBA00022918"/>
    </source>
</evidence>
<evidence type="ECO:0000256" key="17">
    <source>
        <dbReference type="ARBA" id="ARBA00023268"/>
    </source>
</evidence>
<keyword evidence="16" id="KW-0233">DNA recombination</keyword>
<dbReference type="SUPFAM" id="SSF56672">
    <property type="entry name" value="DNA/RNA polymerases"/>
    <property type="match status" value="1"/>
</dbReference>
<dbReference type="InterPro" id="IPR001878">
    <property type="entry name" value="Znf_CCHC"/>
</dbReference>
<dbReference type="GO" id="GO:0003676">
    <property type="term" value="F:nucleic acid binding"/>
    <property type="evidence" value="ECO:0007669"/>
    <property type="project" value="InterPro"/>
</dbReference>
<dbReference type="GO" id="GO:0003964">
    <property type="term" value="F:RNA-directed DNA polymerase activity"/>
    <property type="evidence" value="ECO:0007669"/>
    <property type="project" value="UniProtKB-KW"/>
</dbReference>
<dbReference type="InterPro" id="IPR012337">
    <property type="entry name" value="RNaseH-like_sf"/>
</dbReference>
<feature type="region of interest" description="Disordered" evidence="19">
    <location>
        <begin position="801"/>
        <end position="935"/>
    </location>
</feature>
<dbReference type="GO" id="GO:0005524">
    <property type="term" value="F:ATP binding"/>
    <property type="evidence" value="ECO:0007669"/>
    <property type="project" value="UniProtKB-KW"/>
</dbReference>
<evidence type="ECO:0000256" key="14">
    <source>
        <dbReference type="ARBA" id="ARBA00022932"/>
    </source>
</evidence>
<feature type="domain" description="Integrase catalytic" evidence="21">
    <location>
        <begin position="539"/>
        <end position="704"/>
    </location>
</feature>
<keyword evidence="15" id="KW-0917">Virion maturation</keyword>
<keyword evidence="18" id="KW-0863">Zinc-finger</keyword>
<evidence type="ECO:0000256" key="2">
    <source>
        <dbReference type="ARBA" id="ARBA00022612"/>
    </source>
</evidence>
<protein>
    <submittedName>
        <fullName evidence="22">Uncharacterized protein</fullName>
    </submittedName>
</protein>
<dbReference type="PANTHER" id="PTHR42648">
    <property type="entry name" value="TRANSPOSASE, PUTATIVE-RELATED"/>
    <property type="match status" value="1"/>
</dbReference>
<feature type="compositionally biased region" description="Gly residues" evidence="19">
    <location>
        <begin position="916"/>
        <end position="927"/>
    </location>
</feature>
<keyword evidence="14" id="KW-0808">Transferase</keyword>